<dbReference type="InterPro" id="IPR017441">
    <property type="entry name" value="Protein_kinase_ATP_BS"/>
</dbReference>
<dbReference type="InterPro" id="IPR011009">
    <property type="entry name" value="Kinase-like_dom_sf"/>
</dbReference>
<dbReference type="Proteomes" id="UP000824469">
    <property type="component" value="Unassembled WGS sequence"/>
</dbReference>
<keyword evidence="6 12" id="KW-0547">Nucleotide-binding</keyword>
<comment type="subcellular location">
    <subcellularLocation>
        <location evidence="1">Membrane</location>
        <topology evidence="1">Single-pass type I membrane protein</topology>
    </subcellularLocation>
</comment>
<protein>
    <recommendedName>
        <fullName evidence="14">Protein kinase domain-containing protein</fullName>
    </recommendedName>
</protein>
<keyword evidence="5" id="KW-0732">Signal</keyword>
<dbReference type="Pfam" id="PF12819">
    <property type="entry name" value="Malectin_like"/>
    <property type="match status" value="1"/>
</dbReference>
<dbReference type="OMA" id="NDMRRIM"/>
<dbReference type="Gene3D" id="3.30.200.20">
    <property type="entry name" value="Phosphorylase Kinase, domain 1"/>
    <property type="match status" value="1"/>
</dbReference>
<gene>
    <name evidence="15" type="ORF">KI387_012121</name>
</gene>
<dbReference type="CDD" id="cd14066">
    <property type="entry name" value="STKc_IRAK"/>
    <property type="match status" value="1"/>
</dbReference>
<keyword evidence="2" id="KW-0723">Serine/threonine-protein kinase</keyword>
<sequence length="613" mass="67839">LNVGGHSISPANDKYGRIWEDDSRYVFGAAMGVTDSQNSNGSNITYSEANQADIFAPEDVYGTYRSMHPDSTINLQFNLTWIFSNIDANFSYLVRLHFCELQFTKQNQRVFDISINNLTAEQGFDVVAAASVPNCPIYKDYLVNVPAHESGKTDMWVALYPNKKTGPEYYNAILNGLEIFKLNDSSGNLAGPNPVVTEEAVEKPVNRPMSSSNGHKDSMFVAVSGSLAAAVSLLSLMIFCFVMKRRKKSIKSSREKPFTTAPVHGEVTTTSTSAGTSQEIADSSEFAGFYDRGLTSVAAIFCRHFSFAEIQDATNNFDDSHLLGSGGFGKVYRGEIPGGIRVAVKRANPRALQGSREFRNEINLLSRLRHKHLVSLIGFCDQNSEMCLVYDYVANGTLQKHLYGKNRSNNVLSWKQRLKICIDAAKGLDYLHSEAFQTVIHRDVKSTNILLDENLRAKVSDFGLSKNVATFDQSHVTTAVKGSYGYIDPQYFRRLAVTKKTDVYSFGVVLFEVLCAKPAVMQMPTQTGGKINLSDYVLENIREGVLEHIIDPSLTGDITSESLKKFAKVAEKCLAEEGDERPSMADVVWHLEFCLQLHETATAHGEAVYGDAV</sequence>
<dbReference type="GO" id="GO:0005524">
    <property type="term" value="F:ATP binding"/>
    <property type="evidence" value="ECO:0007669"/>
    <property type="project" value="UniProtKB-UniRule"/>
</dbReference>
<dbReference type="EMBL" id="JAHRHJ020000009">
    <property type="protein sequence ID" value="KAH9300538.1"/>
    <property type="molecule type" value="Genomic_DNA"/>
</dbReference>
<dbReference type="PROSITE" id="PS00107">
    <property type="entry name" value="PROTEIN_KINASE_ATP"/>
    <property type="match status" value="1"/>
</dbReference>
<dbReference type="PANTHER" id="PTHR47989:SF62">
    <property type="entry name" value="OS05G0423500 PROTEIN"/>
    <property type="match status" value="1"/>
</dbReference>
<dbReference type="InterPro" id="IPR008271">
    <property type="entry name" value="Ser/Thr_kinase_AS"/>
</dbReference>
<comment type="caution">
    <text evidence="15">The sequence shown here is derived from an EMBL/GenBank/DDBJ whole genome shotgun (WGS) entry which is preliminary data.</text>
</comment>
<dbReference type="GO" id="GO:0016020">
    <property type="term" value="C:membrane"/>
    <property type="evidence" value="ECO:0007669"/>
    <property type="project" value="UniProtKB-SubCell"/>
</dbReference>
<evidence type="ECO:0000256" key="11">
    <source>
        <dbReference type="ARBA" id="ARBA00023180"/>
    </source>
</evidence>
<evidence type="ECO:0000256" key="2">
    <source>
        <dbReference type="ARBA" id="ARBA00022527"/>
    </source>
</evidence>
<dbReference type="Gene3D" id="2.60.120.430">
    <property type="entry name" value="Galactose-binding lectin"/>
    <property type="match status" value="1"/>
</dbReference>
<dbReference type="FunFam" id="1.10.510.10:FF:000252">
    <property type="entry name" value="Receptor-like protein kinase FERONIA"/>
    <property type="match status" value="1"/>
</dbReference>
<evidence type="ECO:0000256" key="6">
    <source>
        <dbReference type="ARBA" id="ARBA00022741"/>
    </source>
</evidence>
<evidence type="ECO:0000313" key="16">
    <source>
        <dbReference type="Proteomes" id="UP000824469"/>
    </source>
</evidence>
<name>A0AA38CKI5_TAXCH</name>
<feature type="domain" description="Protein kinase" evidence="14">
    <location>
        <begin position="317"/>
        <end position="593"/>
    </location>
</feature>
<dbReference type="PROSITE" id="PS00108">
    <property type="entry name" value="PROTEIN_KINASE_ST"/>
    <property type="match status" value="1"/>
</dbReference>
<keyword evidence="4 13" id="KW-0812">Transmembrane</keyword>
<evidence type="ECO:0000313" key="15">
    <source>
        <dbReference type="EMBL" id="KAH9300538.1"/>
    </source>
</evidence>
<feature type="non-terminal residue" evidence="15">
    <location>
        <position position="1"/>
    </location>
</feature>
<dbReference type="InterPro" id="IPR024788">
    <property type="entry name" value="Malectin-like_Carb-bd_dom"/>
</dbReference>
<dbReference type="Gene3D" id="1.10.510.10">
    <property type="entry name" value="Transferase(Phosphotransferase) domain 1"/>
    <property type="match status" value="1"/>
</dbReference>
<keyword evidence="8 12" id="KW-0067">ATP-binding</keyword>
<evidence type="ECO:0000256" key="1">
    <source>
        <dbReference type="ARBA" id="ARBA00004479"/>
    </source>
</evidence>
<dbReference type="AlphaFoldDB" id="A0AA38CKI5"/>
<dbReference type="GO" id="GO:0004674">
    <property type="term" value="F:protein serine/threonine kinase activity"/>
    <property type="evidence" value="ECO:0007669"/>
    <property type="project" value="UniProtKB-KW"/>
</dbReference>
<keyword evidence="10 13" id="KW-0472">Membrane</keyword>
<dbReference type="Pfam" id="PF07714">
    <property type="entry name" value="PK_Tyr_Ser-Thr"/>
    <property type="match status" value="1"/>
</dbReference>
<keyword evidence="11" id="KW-0325">Glycoprotein</keyword>
<keyword evidence="3" id="KW-0808">Transferase</keyword>
<dbReference type="PANTHER" id="PTHR47989">
    <property type="entry name" value="OS01G0750732 PROTEIN"/>
    <property type="match status" value="1"/>
</dbReference>
<feature type="binding site" evidence="12">
    <location>
        <position position="345"/>
    </location>
    <ligand>
        <name>ATP</name>
        <dbReference type="ChEBI" id="CHEBI:30616"/>
    </ligand>
</feature>
<evidence type="ECO:0000256" key="8">
    <source>
        <dbReference type="ARBA" id="ARBA00022840"/>
    </source>
</evidence>
<accession>A0AA38CKI5</accession>
<evidence type="ECO:0000256" key="9">
    <source>
        <dbReference type="ARBA" id="ARBA00022989"/>
    </source>
</evidence>
<dbReference type="InterPro" id="IPR000719">
    <property type="entry name" value="Prot_kinase_dom"/>
</dbReference>
<evidence type="ECO:0000256" key="12">
    <source>
        <dbReference type="PROSITE-ProRule" id="PRU10141"/>
    </source>
</evidence>
<organism evidence="15 16">
    <name type="scientific">Taxus chinensis</name>
    <name type="common">Chinese yew</name>
    <name type="synonym">Taxus wallichiana var. chinensis</name>
    <dbReference type="NCBI Taxonomy" id="29808"/>
    <lineage>
        <taxon>Eukaryota</taxon>
        <taxon>Viridiplantae</taxon>
        <taxon>Streptophyta</taxon>
        <taxon>Embryophyta</taxon>
        <taxon>Tracheophyta</taxon>
        <taxon>Spermatophyta</taxon>
        <taxon>Pinopsida</taxon>
        <taxon>Pinidae</taxon>
        <taxon>Conifers II</taxon>
        <taxon>Cupressales</taxon>
        <taxon>Taxaceae</taxon>
        <taxon>Taxus</taxon>
    </lineage>
</organism>
<dbReference type="SMART" id="SM00220">
    <property type="entry name" value="S_TKc"/>
    <property type="match status" value="1"/>
</dbReference>
<evidence type="ECO:0000256" key="7">
    <source>
        <dbReference type="ARBA" id="ARBA00022777"/>
    </source>
</evidence>
<evidence type="ECO:0000256" key="5">
    <source>
        <dbReference type="ARBA" id="ARBA00022729"/>
    </source>
</evidence>
<evidence type="ECO:0000256" key="3">
    <source>
        <dbReference type="ARBA" id="ARBA00022679"/>
    </source>
</evidence>
<dbReference type="FunFam" id="3.30.200.20:FF:000039">
    <property type="entry name" value="receptor-like protein kinase FERONIA"/>
    <property type="match status" value="1"/>
</dbReference>
<keyword evidence="16" id="KW-1185">Reference proteome</keyword>
<dbReference type="PROSITE" id="PS50011">
    <property type="entry name" value="PROTEIN_KINASE_DOM"/>
    <property type="match status" value="1"/>
</dbReference>
<feature type="transmembrane region" description="Helical" evidence="13">
    <location>
        <begin position="219"/>
        <end position="242"/>
    </location>
</feature>
<proteinExistence type="predicted"/>
<dbReference type="SUPFAM" id="SSF56112">
    <property type="entry name" value="Protein kinase-like (PK-like)"/>
    <property type="match status" value="1"/>
</dbReference>
<dbReference type="InterPro" id="IPR001245">
    <property type="entry name" value="Ser-Thr/Tyr_kinase_cat_dom"/>
</dbReference>
<reference evidence="15 16" key="1">
    <citation type="journal article" date="2021" name="Nat. Plants">
        <title>The Taxus genome provides insights into paclitaxel biosynthesis.</title>
        <authorList>
            <person name="Xiong X."/>
            <person name="Gou J."/>
            <person name="Liao Q."/>
            <person name="Li Y."/>
            <person name="Zhou Q."/>
            <person name="Bi G."/>
            <person name="Li C."/>
            <person name="Du R."/>
            <person name="Wang X."/>
            <person name="Sun T."/>
            <person name="Guo L."/>
            <person name="Liang H."/>
            <person name="Lu P."/>
            <person name="Wu Y."/>
            <person name="Zhang Z."/>
            <person name="Ro D.K."/>
            <person name="Shang Y."/>
            <person name="Huang S."/>
            <person name="Yan J."/>
        </authorList>
    </citation>
    <scope>NUCLEOTIDE SEQUENCE [LARGE SCALE GENOMIC DNA]</scope>
    <source>
        <strain evidence="15">Ta-2019</strain>
    </source>
</reference>
<evidence type="ECO:0000256" key="10">
    <source>
        <dbReference type="ARBA" id="ARBA00023136"/>
    </source>
</evidence>
<evidence type="ECO:0000256" key="4">
    <source>
        <dbReference type="ARBA" id="ARBA00022692"/>
    </source>
</evidence>
<keyword evidence="7" id="KW-0418">Kinase</keyword>
<evidence type="ECO:0000256" key="13">
    <source>
        <dbReference type="SAM" id="Phobius"/>
    </source>
</evidence>
<dbReference type="FunFam" id="2.60.120.430:FF:000007">
    <property type="entry name" value="FERONIA receptor-like kinase"/>
    <property type="match status" value="1"/>
</dbReference>
<keyword evidence="9 13" id="KW-1133">Transmembrane helix</keyword>
<evidence type="ECO:0000259" key="14">
    <source>
        <dbReference type="PROSITE" id="PS50011"/>
    </source>
</evidence>